<organism evidence="1 2">
    <name type="scientific">Panagrolaimus sp. JU765</name>
    <dbReference type="NCBI Taxonomy" id="591449"/>
    <lineage>
        <taxon>Eukaryota</taxon>
        <taxon>Metazoa</taxon>
        <taxon>Ecdysozoa</taxon>
        <taxon>Nematoda</taxon>
        <taxon>Chromadorea</taxon>
        <taxon>Rhabditida</taxon>
        <taxon>Tylenchina</taxon>
        <taxon>Panagrolaimomorpha</taxon>
        <taxon>Panagrolaimoidea</taxon>
        <taxon>Panagrolaimidae</taxon>
        <taxon>Panagrolaimus</taxon>
    </lineage>
</organism>
<accession>A0AC34Q195</accession>
<protein>
    <submittedName>
        <fullName evidence="2">Uncharacterized protein</fullName>
    </submittedName>
</protein>
<evidence type="ECO:0000313" key="1">
    <source>
        <dbReference type="Proteomes" id="UP000887576"/>
    </source>
</evidence>
<reference evidence="2" key="1">
    <citation type="submission" date="2022-11" db="UniProtKB">
        <authorList>
            <consortium name="WormBaseParasite"/>
        </authorList>
    </citation>
    <scope>IDENTIFICATION</scope>
</reference>
<name>A0AC34Q195_9BILA</name>
<sequence>MSLFQYYPDSDLHYYVTDQPRDFYYKNPTNEVFYQPPAGYKSTRLTPDLIIDPPLLVGNEIIMDANGGRCYRTLAGFPVFPRGSIVLRRYYCGLLELITPDVGVGRFFPATPNFYREFFIACHNKACMTEMLITIHMADESIYATQMNPEPTVPIPQVPIGFFSHSNTNPQPFSMYQRNFPMHYPQNNDAVTYPYPGNGFYGYPQELPLIPPYNPYDYSQAHQ</sequence>
<proteinExistence type="predicted"/>
<evidence type="ECO:0000313" key="2">
    <source>
        <dbReference type="WBParaSite" id="JU765_v2.g11976.t1"/>
    </source>
</evidence>
<dbReference type="WBParaSite" id="JU765_v2.g11976.t1">
    <property type="protein sequence ID" value="JU765_v2.g11976.t1"/>
    <property type="gene ID" value="JU765_v2.g11976"/>
</dbReference>
<dbReference type="Proteomes" id="UP000887576">
    <property type="component" value="Unplaced"/>
</dbReference>